<accession>A0A1Y1ZG72</accession>
<dbReference type="EMBL" id="MCFA01000088">
    <property type="protein sequence ID" value="ORY09272.1"/>
    <property type="molecule type" value="Genomic_DNA"/>
</dbReference>
<protein>
    <recommendedName>
        <fullName evidence="1">DUF7730 domain-containing protein</fullName>
    </recommendedName>
</protein>
<evidence type="ECO:0000259" key="1">
    <source>
        <dbReference type="Pfam" id="PF24864"/>
    </source>
</evidence>
<evidence type="ECO:0000313" key="3">
    <source>
        <dbReference type="Proteomes" id="UP000193144"/>
    </source>
</evidence>
<dbReference type="OrthoDB" id="4757095at2759"/>
<dbReference type="PANTHER" id="PTHR38790">
    <property type="entry name" value="2EXR DOMAIN-CONTAINING PROTEIN-RELATED"/>
    <property type="match status" value="1"/>
</dbReference>
<dbReference type="InterPro" id="IPR056632">
    <property type="entry name" value="DUF7730"/>
</dbReference>
<dbReference type="AlphaFoldDB" id="A0A1Y1ZG72"/>
<dbReference type="PANTHER" id="PTHR38790:SF8">
    <property type="entry name" value="F-BOX DOMAIN-CONTAINING PROTEIN"/>
    <property type="match status" value="1"/>
</dbReference>
<gene>
    <name evidence="2" type="ORF">BCR34DRAFT_568611</name>
</gene>
<keyword evidence="3" id="KW-1185">Reference proteome</keyword>
<dbReference type="STRING" id="1231657.A0A1Y1ZG72"/>
<name>A0A1Y1ZG72_9PLEO</name>
<dbReference type="Pfam" id="PF24864">
    <property type="entry name" value="DUF7730"/>
    <property type="match status" value="1"/>
</dbReference>
<organism evidence="2 3">
    <name type="scientific">Clohesyomyces aquaticus</name>
    <dbReference type="NCBI Taxonomy" id="1231657"/>
    <lineage>
        <taxon>Eukaryota</taxon>
        <taxon>Fungi</taxon>
        <taxon>Dikarya</taxon>
        <taxon>Ascomycota</taxon>
        <taxon>Pezizomycotina</taxon>
        <taxon>Dothideomycetes</taxon>
        <taxon>Pleosporomycetidae</taxon>
        <taxon>Pleosporales</taxon>
        <taxon>Lindgomycetaceae</taxon>
        <taxon>Clohesyomyces</taxon>
    </lineage>
</organism>
<feature type="domain" description="DUF7730" evidence="1">
    <location>
        <begin position="123"/>
        <end position="319"/>
    </location>
</feature>
<sequence length="436" mass="49136">MNRFVPCHQLESSLPLIVPIVCAGALEPSMDRSLSCSFSPTRIFPRSNHQQHFSPSSQSGSRDGVYHCALVQILPDNSISVHNPPENMANPQPPRTPAVTTRKPALMPCATGASPKRIRGFLGLPGEIRNQIYGYYFQRGFRVEIAAKGERFGRRNEKVMTLCLGIVSPDLVYKYKPSNPTGGRWPATLRMSRTLGHYQRGHGVDTLWDSSICALILVCKQVYAETAPFLYQNTTFAYNAPRRLLGFLQVVSNVNLAAITRLDLHYSTYGGPRYRKDVVFQEKHLATWTSACKAASKKLVGLRKLQVWLRVNYTPLWFDLRQPWVQPLIQFRRLARARKATSDDLSGASPAQGECSMPQLYNVKIHFATPWSGYNVFDGNIRLEDASMELHDLFAKAISQAILGSSEEEAMAGFKKAWEGKHAVWQHHLNFHYTGW</sequence>
<reference evidence="2 3" key="1">
    <citation type="submission" date="2016-07" db="EMBL/GenBank/DDBJ databases">
        <title>Pervasive Adenine N6-methylation of Active Genes in Fungi.</title>
        <authorList>
            <consortium name="DOE Joint Genome Institute"/>
            <person name="Mondo S.J."/>
            <person name="Dannebaum R.O."/>
            <person name="Kuo R.C."/>
            <person name="Labutti K."/>
            <person name="Haridas S."/>
            <person name="Kuo A."/>
            <person name="Salamov A."/>
            <person name="Ahrendt S.R."/>
            <person name="Lipzen A."/>
            <person name="Sullivan W."/>
            <person name="Andreopoulos W.B."/>
            <person name="Clum A."/>
            <person name="Lindquist E."/>
            <person name="Daum C."/>
            <person name="Ramamoorthy G.K."/>
            <person name="Gryganskyi A."/>
            <person name="Culley D."/>
            <person name="Magnuson J.K."/>
            <person name="James T.Y."/>
            <person name="O'Malley M.A."/>
            <person name="Stajich J.E."/>
            <person name="Spatafora J.W."/>
            <person name="Visel A."/>
            <person name="Grigoriev I.V."/>
        </authorList>
    </citation>
    <scope>NUCLEOTIDE SEQUENCE [LARGE SCALE GENOMIC DNA]</scope>
    <source>
        <strain evidence="2 3">CBS 115471</strain>
    </source>
</reference>
<evidence type="ECO:0000313" key="2">
    <source>
        <dbReference type="EMBL" id="ORY09272.1"/>
    </source>
</evidence>
<comment type="caution">
    <text evidence="2">The sequence shown here is derived from an EMBL/GenBank/DDBJ whole genome shotgun (WGS) entry which is preliminary data.</text>
</comment>
<proteinExistence type="predicted"/>
<dbReference type="Proteomes" id="UP000193144">
    <property type="component" value="Unassembled WGS sequence"/>
</dbReference>